<dbReference type="Gene3D" id="3.40.50.880">
    <property type="match status" value="1"/>
</dbReference>
<dbReference type="SUPFAM" id="SSF52317">
    <property type="entry name" value="Class I glutamine amidotransferase-like"/>
    <property type="match status" value="1"/>
</dbReference>
<accession>A0A0G1CX20</accession>
<evidence type="ECO:0000256" key="1">
    <source>
        <dbReference type="ARBA" id="ARBA00006534"/>
    </source>
</evidence>
<protein>
    <submittedName>
        <fullName evidence="5">Peptidase family S51</fullName>
    </submittedName>
</protein>
<evidence type="ECO:0000313" key="5">
    <source>
        <dbReference type="EMBL" id="KKS54178.1"/>
    </source>
</evidence>
<keyword evidence="4" id="KW-0720">Serine protease</keyword>
<keyword evidence="3" id="KW-0378">Hydrolase</keyword>
<evidence type="ECO:0000256" key="3">
    <source>
        <dbReference type="ARBA" id="ARBA00022801"/>
    </source>
</evidence>
<evidence type="ECO:0000256" key="4">
    <source>
        <dbReference type="ARBA" id="ARBA00022825"/>
    </source>
</evidence>
<keyword evidence="2" id="KW-0645">Protease</keyword>
<dbReference type="GO" id="GO:0008236">
    <property type="term" value="F:serine-type peptidase activity"/>
    <property type="evidence" value="ECO:0007669"/>
    <property type="project" value="UniProtKB-KW"/>
</dbReference>
<dbReference type="AlphaFoldDB" id="A0A0G1CX20"/>
<dbReference type="PANTHER" id="PTHR20842:SF0">
    <property type="entry name" value="ALPHA-ASPARTYL DIPEPTIDASE"/>
    <property type="match status" value="1"/>
</dbReference>
<dbReference type="Proteomes" id="UP000034837">
    <property type="component" value="Unassembled WGS sequence"/>
</dbReference>
<dbReference type="EMBL" id="LCDO01000039">
    <property type="protein sequence ID" value="KKS54178.1"/>
    <property type="molecule type" value="Genomic_DNA"/>
</dbReference>
<gene>
    <name evidence="5" type="ORF">UV20_C0039G0002</name>
</gene>
<organism evidence="5 6">
    <name type="scientific">Candidatus Magasanikbacteria bacterium GW2011_GWA2_42_32</name>
    <dbReference type="NCBI Taxonomy" id="1619039"/>
    <lineage>
        <taxon>Bacteria</taxon>
        <taxon>Candidatus Magasanikiibacteriota</taxon>
    </lineage>
</organism>
<dbReference type="Pfam" id="PF03575">
    <property type="entry name" value="Peptidase_S51"/>
    <property type="match status" value="1"/>
</dbReference>
<dbReference type="PANTHER" id="PTHR20842">
    <property type="entry name" value="PROTEASE S51 ALPHA-ASPARTYL DIPEPTIDASE"/>
    <property type="match status" value="1"/>
</dbReference>
<evidence type="ECO:0000256" key="2">
    <source>
        <dbReference type="ARBA" id="ARBA00022670"/>
    </source>
</evidence>
<comment type="similarity">
    <text evidence="1">Belongs to the peptidase S51 family.</text>
</comment>
<dbReference type="InterPro" id="IPR005320">
    <property type="entry name" value="Peptidase_S51"/>
</dbReference>
<comment type="caution">
    <text evidence="5">The sequence shown here is derived from an EMBL/GenBank/DDBJ whole genome shotgun (WGS) entry which is preliminary data.</text>
</comment>
<evidence type="ECO:0000313" key="6">
    <source>
        <dbReference type="Proteomes" id="UP000034837"/>
    </source>
</evidence>
<dbReference type="GO" id="GO:0006508">
    <property type="term" value="P:proteolysis"/>
    <property type="evidence" value="ECO:0007669"/>
    <property type="project" value="UniProtKB-KW"/>
</dbReference>
<dbReference type="InterPro" id="IPR029062">
    <property type="entry name" value="Class_I_gatase-like"/>
</dbReference>
<name>A0A0G1CX20_9BACT</name>
<proteinExistence type="inferred from homology"/>
<reference evidence="5 6" key="1">
    <citation type="journal article" date="2015" name="Nature">
        <title>rRNA introns, odd ribosomes, and small enigmatic genomes across a large radiation of phyla.</title>
        <authorList>
            <person name="Brown C.T."/>
            <person name="Hug L.A."/>
            <person name="Thomas B.C."/>
            <person name="Sharon I."/>
            <person name="Castelle C.J."/>
            <person name="Singh A."/>
            <person name="Wilkins M.J."/>
            <person name="Williams K.H."/>
            <person name="Banfield J.F."/>
        </authorList>
    </citation>
    <scope>NUCLEOTIDE SEQUENCE [LARGE SCALE GENOMIC DNA]</scope>
</reference>
<sequence>MKTLILTSSGQFITANNVDDFLPKKIADCKIAYITTASKKVNDTGYVERHRQKMDELNFSYTEIDIAGKNEDELKKALDGHDIIMVEGGNTFYLLKAVRESGFENVIKGLIEKGVVYVGSSAGSYIACPSIIMATWSTRDFDRCGIIEYSAMNLVPFLIKAHYTPDMKEMLSEKTKDLQYQMRVLNDDQAILVRDGEVQLLGSGDEIVL</sequence>